<dbReference type="GO" id="GO:0047490">
    <property type="term" value="F:pectin lyase activity"/>
    <property type="evidence" value="ECO:0007669"/>
    <property type="project" value="UniProtKB-EC"/>
</dbReference>
<dbReference type="InterPro" id="IPR045032">
    <property type="entry name" value="PEL"/>
</dbReference>
<dbReference type="GO" id="GO:0000272">
    <property type="term" value="P:polysaccharide catabolic process"/>
    <property type="evidence" value="ECO:0007669"/>
    <property type="project" value="UniProtKB-KW"/>
</dbReference>
<proteinExistence type="inferred from homology"/>
<evidence type="ECO:0000256" key="1">
    <source>
        <dbReference type="ARBA" id="ARBA00004613"/>
    </source>
</evidence>
<comment type="caution">
    <text evidence="11">The sequence shown here is derived from an EMBL/GenBank/DDBJ whole genome shotgun (WGS) entry which is preliminary data.</text>
</comment>
<dbReference type="Pfam" id="PF00544">
    <property type="entry name" value="Pectate_lyase_4"/>
    <property type="match status" value="1"/>
</dbReference>
<comment type="subcellular location">
    <subcellularLocation>
        <location evidence="1 8">Secreted</location>
    </subcellularLocation>
</comment>
<dbReference type="GO" id="GO:0005576">
    <property type="term" value="C:extracellular region"/>
    <property type="evidence" value="ECO:0007669"/>
    <property type="project" value="UniProtKB-SubCell"/>
</dbReference>
<evidence type="ECO:0000256" key="4">
    <source>
        <dbReference type="ARBA" id="ARBA00022729"/>
    </source>
</evidence>
<dbReference type="FunFam" id="2.160.20.10:FF:000003">
    <property type="entry name" value="Pectin lyase F"/>
    <property type="match status" value="1"/>
</dbReference>
<organism evidence="11 12">
    <name type="scientific">Lasiodiplodia theobromae</name>
    <dbReference type="NCBI Taxonomy" id="45133"/>
    <lineage>
        <taxon>Eukaryota</taxon>
        <taxon>Fungi</taxon>
        <taxon>Dikarya</taxon>
        <taxon>Ascomycota</taxon>
        <taxon>Pezizomycotina</taxon>
        <taxon>Dothideomycetes</taxon>
        <taxon>Dothideomycetes incertae sedis</taxon>
        <taxon>Botryosphaeriales</taxon>
        <taxon>Botryosphaeriaceae</taxon>
        <taxon>Lasiodiplodia</taxon>
    </lineage>
</organism>
<dbReference type="EC" id="4.2.2.10" evidence="7"/>
<evidence type="ECO:0000256" key="9">
    <source>
        <dbReference type="SAM" id="SignalP"/>
    </source>
</evidence>
<dbReference type="Gene3D" id="2.160.20.10">
    <property type="entry name" value="Single-stranded right-handed beta-helix, Pectin lyase-like"/>
    <property type="match status" value="1"/>
</dbReference>
<accession>A0A5N5D3L8</accession>
<dbReference type="SUPFAM" id="SSF51126">
    <property type="entry name" value="Pectin lyase-like"/>
    <property type="match status" value="1"/>
</dbReference>
<protein>
    <recommendedName>
        <fullName evidence="7">pectin lyase</fullName>
        <ecNumber evidence="7">4.2.2.10</ecNumber>
    </recommendedName>
</protein>
<dbReference type="EMBL" id="VCHE01000087">
    <property type="protein sequence ID" value="KAB2571992.1"/>
    <property type="molecule type" value="Genomic_DNA"/>
</dbReference>
<comment type="catalytic activity">
    <reaction evidence="6">
        <text>Eliminative cleavage of (1-&gt;4)-alpha-D-galacturonan methyl ester to give oligosaccharides with 4-deoxy-6-O-methyl-alpha-D-galact-4-enuronosyl groups at their non-reducing ends.</text>
        <dbReference type="EC" id="4.2.2.10"/>
    </reaction>
</comment>
<dbReference type="GO" id="GO:0030570">
    <property type="term" value="F:pectate lyase activity"/>
    <property type="evidence" value="ECO:0007669"/>
    <property type="project" value="InterPro"/>
</dbReference>
<dbReference type="AlphaFoldDB" id="A0A5N5D3L8"/>
<evidence type="ECO:0000256" key="7">
    <source>
        <dbReference type="ARBA" id="ARBA00039082"/>
    </source>
</evidence>
<keyword evidence="8" id="KW-0119">Carbohydrate metabolism</keyword>
<keyword evidence="3 8" id="KW-0964">Secreted</keyword>
<feature type="signal peptide" evidence="9">
    <location>
        <begin position="1"/>
        <end position="20"/>
    </location>
</feature>
<evidence type="ECO:0000256" key="5">
    <source>
        <dbReference type="ARBA" id="ARBA00023239"/>
    </source>
</evidence>
<keyword evidence="5 8" id="KW-0456">Lyase</keyword>
<evidence type="ECO:0000256" key="8">
    <source>
        <dbReference type="RuleBase" id="RU361173"/>
    </source>
</evidence>
<feature type="chain" id="PRO_5025003802" description="pectin lyase" evidence="9">
    <location>
        <begin position="21"/>
        <end position="375"/>
    </location>
</feature>
<dbReference type="OrthoDB" id="1637350at2759"/>
<keyword evidence="4 9" id="KW-0732">Signal</keyword>
<dbReference type="Proteomes" id="UP000325902">
    <property type="component" value="Unassembled WGS sequence"/>
</dbReference>
<dbReference type="PANTHER" id="PTHR31683">
    <property type="entry name" value="PECTATE LYASE 18-RELATED"/>
    <property type="match status" value="1"/>
</dbReference>
<keyword evidence="8" id="KW-0624">Polysaccharide degradation</keyword>
<dbReference type="InterPro" id="IPR002022">
    <property type="entry name" value="Pec_lyase"/>
</dbReference>
<sequence>MKLSTFLASVATTTALTAHAQTLTGKAEGFATGVTGGGDATPVEPADIDELTELLTSNEPQVIVLKQEFDYTDSEGTTDGTGCVSFGTGEACQQQIDTGSGCGDKDSVPITYYTAAKTPIDVASNKTIIGVGSAGVIKGKGLRFRDGASNIIVQNIAITDLNPKYVWGGDALSFDESDLIWIDHTSLIGRVHYVFGFGANSRIELTNNFLNGSTPYSTGCDGYQYWGMELVGTDDTITFKGNYLYKGSGRSPALSGSTVFHACNNVWEDNNGHALEGNVNGQGLFEGNAFIQIPTITSDRNWESGQLFTSPDDSTNAKCEEYIGRACVTNVFEDSGAFDYTDTAFMANLTDLTVAPCGSASDAKASVPSSAGNTL</sequence>
<gene>
    <name evidence="11" type="primary">pelC</name>
    <name evidence="11" type="ORF">DBV05_g9347</name>
</gene>
<reference evidence="11 12" key="1">
    <citation type="journal article" date="2019" name="Sci. Rep.">
        <title>A multi-omics analysis of the grapevine pathogen Lasiodiplodia theobromae reveals that temperature affects the expression of virulence- and pathogenicity-related genes.</title>
        <authorList>
            <person name="Felix C."/>
            <person name="Meneses R."/>
            <person name="Goncalves M.F.M."/>
            <person name="Tilleman L."/>
            <person name="Duarte A.S."/>
            <person name="Jorrin-Novo J.V."/>
            <person name="Van de Peer Y."/>
            <person name="Deforce D."/>
            <person name="Van Nieuwerburgh F."/>
            <person name="Esteves A.C."/>
            <person name="Alves A."/>
        </authorList>
    </citation>
    <scope>NUCLEOTIDE SEQUENCE [LARGE SCALE GENOMIC DNA]</scope>
    <source>
        <strain evidence="11 12">LA-SOL3</strain>
    </source>
</reference>
<comment type="similarity">
    <text evidence="2 8">Belongs to the polysaccharide lyase 1 family.</text>
</comment>
<evidence type="ECO:0000259" key="10">
    <source>
        <dbReference type="SMART" id="SM00656"/>
    </source>
</evidence>
<keyword evidence="12" id="KW-1185">Reference proteome</keyword>
<evidence type="ECO:0000313" key="11">
    <source>
        <dbReference type="EMBL" id="KAB2571992.1"/>
    </source>
</evidence>
<evidence type="ECO:0000256" key="2">
    <source>
        <dbReference type="ARBA" id="ARBA00010980"/>
    </source>
</evidence>
<feature type="domain" description="Pectate lyase" evidence="10">
    <location>
        <begin position="91"/>
        <end position="297"/>
    </location>
</feature>
<dbReference type="PANTHER" id="PTHR31683:SF16">
    <property type="entry name" value="PECTIN LYASE A-RELATED"/>
    <property type="match status" value="1"/>
</dbReference>
<evidence type="ECO:0000256" key="3">
    <source>
        <dbReference type="ARBA" id="ARBA00022525"/>
    </source>
</evidence>
<evidence type="ECO:0000313" key="12">
    <source>
        <dbReference type="Proteomes" id="UP000325902"/>
    </source>
</evidence>
<dbReference type="InterPro" id="IPR012334">
    <property type="entry name" value="Pectin_lyas_fold"/>
</dbReference>
<name>A0A5N5D3L8_9PEZI</name>
<dbReference type="SMART" id="SM00656">
    <property type="entry name" value="Amb_all"/>
    <property type="match status" value="1"/>
</dbReference>
<dbReference type="InterPro" id="IPR011050">
    <property type="entry name" value="Pectin_lyase_fold/virulence"/>
</dbReference>
<evidence type="ECO:0000256" key="6">
    <source>
        <dbReference type="ARBA" id="ARBA00036818"/>
    </source>
</evidence>